<feature type="compositionally biased region" description="Polar residues" evidence="2">
    <location>
        <begin position="157"/>
        <end position="178"/>
    </location>
</feature>
<protein>
    <recommendedName>
        <fullName evidence="3">PIH1 N-terminal domain-containing protein</fullName>
    </recommendedName>
</protein>
<dbReference type="KEGG" id="cput:CONPUDRAFT_139435"/>
<evidence type="ECO:0000256" key="1">
    <source>
        <dbReference type="ARBA" id="ARBA00008511"/>
    </source>
</evidence>
<feature type="region of interest" description="Disordered" evidence="2">
    <location>
        <begin position="145"/>
        <end position="178"/>
    </location>
</feature>
<dbReference type="GO" id="GO:0097255">
    <property type="term" value="C:R2TP complex"/>
    <property type="evidence" value="ECO:0007669"/>
    <property type="project" value="TreeGrafter"/>
</dbReference>
<gene>
    <name evidence="4" type="ORF">CONPUDRAFT_139435</name>
</gene>
<dbReference type="PANTHER" id="PTHR22997:SF0">
    <property type="entry name" value="PIH1 DOMAIN-CONTAINING PROTEIN 1"/>
    <property type="match status" value="1"/>
</dbReference>
<dbReference type="GO" id="GO:0005737">
    <property type="term" value="C:cytoplasm"/>
    <property type="evidence" value="ECO:0007669"/>
    <property type="project" value="TreeGrafter"/>
</dbReference>
<dbReference type="InterPro" id="IPR012981">
    <property type="entry name" value="PIH1_N"/>
</dbReference>
<feature type="non-terminal residue" evidence="4">
    <location>
        <position position="1"/>
    </location>
</feature>
<sequence length="274" mass="29607">DKNVPPPPDASHDALQRAIQGHNADQDWFVPVVVSDPHEDKDKAGQPSLVFDAVFNSSLKSRSLKDPQFKTFLIELAFQRIEAQTGLQLSRQISTPNIASKGKPLARQIQVPAALFPPGHPNHRKENDLIQEVTVPPVVRSTASQSLKSALKKPASTPASDASSNVNATGSASLQTPSFTWSPSGNQIRIAISVPRLTRALVASATLDLEPRRILLHIPETYALDLNLDAPDATLGNQPSSAESALSLKRARDFAVDTAKAEWRIADKALVIYA</sequence>
<evidence type="ECO:0000313" key="4">
    <source>
        <dbReference type="EMBL" id="EIW76710.1"/>
    </source>
</evidence>
<name>A0A5M3MCY8_CONPW</name>
<dbReference type="GO" id="GO:0006364">
    <property type="term" value="P:rRNA processing"/>
    <property type="evidence" value="ECO:0007669"/>
    <property type="project" value="TreeGrafter"/>
</dbReference>
<keyword evidence="5" id="KW-1185">Reference proteome</keyword>
<evidence type="ECO:0000313" key="5">
    <source>
        <dbReference type="Proteomes" id="UP000053558"/>
    </source>
</evidence>
<evidence type="ECO:0000256" key="2">
    <source>
        <dbReference type="SAM" id="MobiDB-lite"/>
    </source>
</evidence>
<reference evidence="5" key="1">
    <citation type="journal article" date="2012" name="Science">
        <title>The Paleozoic origin of enzymatic lignin decomposition reconstructed from 31 fungal genomes.</title>
        <authorList>
            <person name="Floudas D."/>
            <person name="Binder M."/>
            <person name="Riley R."/>
            <person name="Barry K."/>
            <person name="Blanchette R.A."/>
            <person name="Henrissat B."/>
            <person name="Martinez A.T."/>
            <person name="Otillar R."/>
            <person name="Spatafora J.W."/>
            <person name="Yadav J.S."/>
            <person name="Aerts A."/>
            <person name="Benoit I."/>
            <person name="Boyd A."/>
            <person name="Carlson A."/>
            <person name="Copeland A."/>
            <person name="Coutinho P.M."/>
            <person name="de Vries R.P."/>
            <person name="Ferreira P."/>
            <person name="Findley K."/>
            <person name="Foster B."/>
            <person name="Gaskell J."/>
            <person name="Glotzer D."/>
            <person name="Gorecki P."/>
            <person name="Heitman J."/>
            <person name="Hesse C."/>
            <person name="Hori C."/>
            <person name="Igarashi K."/>
            <person name="Jurgens J.A."/>
            <person name="Kallen N."/>
            <person name="Kersten P."/>
            <person name="Kohler A."/>
            <person name="Kuees U."/>
            <person name="Kumar T.K.A."/>
            <person name="Kuo A."/>
            <person name="LaButti K."/>
            <person name="Larrondo L.F."/>
            <person name="Lindquist E."/>
            <person name="Ling A."/>
            <person name="Lombard V."/>
            <person name="Lucas S."/>
            <person name="Lundell T."/>
            <person name="Martin R."/>
            <person name="McLaughlin D.J."/>
            <person name="Morgenstern I."/>
            <person name="Morin E."/>
            <person name="Murat C."/>
            <person name="Nagy L.G."/>
            <person name="Nolan M."/>
            <person name="Ohm R.A."/>
            <person name="Patyshakuliyeva A."/>
            <person name="Rokas A."/>
            <person name="Ruiz-Duenas F.J."/>
            <person name="Sabat G."/>
            <person name="Salamov A."/>
            <person name="Samejima M."/>
            <person name="Schmutz J."/>
            <person name="Slot J.C."/>
            <person name="St John F."/>
            <person name="Stenlid J."/>
            <person name="Sun H."/>
            <person name="Sun S."/>
            <person name="Syed K."/>
            <person name="Tsang A."/>
            <person name="Wiebenga A."/>
            <person name="Young D."/>
            <person name="Pisabarro A."/>
            <person name="Eastwood D.C."/>
            <person name="Martin F."/>
            <person name="Cullen D."/>
            <person name="Grigoriev I.V."/>
            <person name="Hibbett D.S."/>
        </authorList>
    </citation>
    <scope>NUCLEOTIDE SEQUENCE [LARGE SCALE GENOMIC DNA]</scope>
    <source>
        <strain evidence="5">RWD-64-598 SS2</strain>
    </source>
</reference>
<comment type="caution">
    <text evidence="4">The sequence shown here is derived from an EMBL/GenBank/DDBJ whole genome shotgun (WGS) entry which is preliminary data.</text>
</comment>
<organism evidence="4 5">
    <name type="scientific">Coniophora puteana (strain RWD-64-598)</name>
    <name type="common">Brown rot fungus</name>
    <dbReference type="NCBI Taxonomy" id="741705"/>
    <lineage>
        <taxon>Eukaryota</taxon>
        <taxon>Fungi</taxon>
        <taxon>Dikarya</taxon>
        <taxon>Basidiomycota</taxon>
        <taxon>Agaricomycotina</taxon>
        <taxon>Agaricomycetes</taxon>
        <taxon>Agaricomycetidae</taxon>
        <taxon>Boletales</taxon>
        <taxon>Coniophorineae</taxon>
        <taxon>Coniophoraceae</taxon>
        <taxon>Coniophora</taxon>
    </lineage>
</organism>
<dbReference type="GO" id="GO:1990904">
    <property type="term" value="C:ribonucleoprotein complex"/>
    <property type="evidence" value="ECO:0007669"/>
    <property type="project" value="TreeGrafter"/>
</dbReference>
<dbReference type="RefSeq" id="XP_007773085.1">
    <property type="nucleotide sequence ID" value="XM_007774895.1"/>
</dbReference>
<proteinExistence type="inferred from homology"/>
<dbReference type="OrthoDB" id="5135119at2759"/>
<dbReference type="GO" id="GO:0000492">
    <property type="term" value="P:box C/D snoRNP assembly"/>
    <property type="evidence" value="ECO:0007669"/>
    <property type="project" value="TreeGrafter"/>
</dbReference>
<dbReference type="EMBL" id="JH711585">
    <property type="protein sequence ID" value="EIW76710.1"/>
    <property type="molecule type" value="Genomic_DNA"/>
</dbReference>
<dbReference type="GeneID" id="19201346"/>
<comment type="similarity">
    <text evidence="1">Belongs to the PIH1 family.</text>
</comment>
<dbReference type="OMA" id="FQRIEAQ"/>
<dbReference type="InterPro" id="IPR050734">
    <property type="entry name" value="PIH1/Kintoun_subfamily"/>
</dbReference>
<evidence type="ECO:0000259" key="3">
    <source>
        <dbReference type="Pfam" id="PF08190"/>
    </source>
</evidence>
<dbReference type="AlphaFoldDB" id="A0A5M3MCY8"/>
<dbReference type="PANTHER" id="PTHR22997">
    <property type="entry name" value="PIH1 DOMAIN-CONTAINING PROTEIN 1"/>
    <property type="match status" value="1"/>
</dbReference>
<accession>A0A5M3MCY8</accession>
<dbReference type="Pfam" id="PF08190">
    <property type="entry name" value="PIH1"/>
    <property type="match status" value="1"/>
</dbReference>
<dbReference type="Proteomes" id="UP000053558">
    <property type="component" value="Unassembled WGS sequence"/>
</dbReference>
<feature type="domain" description="PIH1 N-terminal" evidence="3">
    <location>
        <begin position="18"/>
        <end position="112"/>
    </location>
</feature>